<proteinExistence type="predicted"/>
<name>A0A2N9GVR7_FAGSY</name>
<sequence>MIELLSLDPAASSKRRSHLSVAARLATSPHRHQSHFHSPVAPPRYVSNSHRLSFSL</sequence>
<feature type="region of interest" description="Disordered" evidence="1">
    <location>
        <begin position="16"/>
        <end position="56"/>
    </location>
</feature>
<evidence type="ECO:0000256" key="1">
    <source>
        <dbReference type="SAM" id="MobiDB-lite"/>
    </source>
</evidence>
<reference evidence="2" key="1">
    <citation type="submission" date="2018-02" db="EMBL/GenBank/DDBJ databases">
        <authorList>
            <person name="Cohen D.B."/>
            <person name="Kent A.D."/>
        </authorList>
    </citation>
    <scope>NUCLEOTIDE SEQUENCE</scope>
</reference>
<feature type="compositionally biased region" description="Polar residues" evidence="1">
    <location>
        <begin position="46"/>
        <end position="56"/>
    </location>
</feature>
<gene>
    <name evidence="2" type="ORF">FSB_LOCUS31266</name>
</gene>
<accession>A0A2N9GVR7</accession>
<evidence type="ECO:0000313" key="2">
    <source>
        <dbReference type="EMBL" id="SPD03384.1"/>
    </source>
</evidence>
<protein>
    <submittedName>
        <fullName evidence="2">Uncharacterized protein</fullName>
    </submittedName>
</protein>
<dbReference type="EMBL" id="OIVN01002410">
    <property type="protein sequence ID" value="SPD03384.1"/>
    <property type="molecule type" value="Genomic_DNA"/>
</dbReference>
<organism evidence="2">
    <name type="scientific">Fagus sylvatica</name>
    <name type="common">Beechnut</name>
    <dbReference type="NCBI Taxonomy" id="28930"/>
    <lineage>
        <taxon>Eukaryota</taxon>
        <taxon>Viridiplantae</taxon>
        <taxon>Streptophyta</taxon>
        <taxon>Embryophyta</taxon>
        <taxon>Tracheophyta</taxon>
        <taxon>Spermatophyta</taxon>
        <taxon>Magnoliopsida</taxon>
        <taxon>eudicotyledons</taxon>
        <taxon>Gunneridae</taxon>
        <taxon>Pentapetalae</taxon>
        <taxon>rosids</taxon>
        <taxon>fabids</taxon>
        <taxon>Fagales</taxon>
        <taxon>Fagaceae</taxon>
        <taxon>Fagus</taxon>
    </lineage>
</organism>
<dbReference type="AlphaFoldDB" id="A0A2N9GVR7"/>